<protein>
    <submittedName>
        <fullName evidence="2">Peptidase inhibitor I78 family protein</fullName>
    </submittedName>
</protein>
<accession>A0A4R3V6R5</accession>
<organism evidence="2 3">
    <name type="scientific">Paracandidimonas soli</name>
    <dbReference type="NCBI Taxonomy" id="1917182"/>
    <lineage>
        <taxon>Bacteria</taxon>
        <taxon>Pseudomonadati</taxon>
        <taxon>Pseudomonadota</taxon>
        <taxon>Betaproteobacteria</taxon>
        <taxon>Burkholderiales</taxon>
        <taxon>Alcaligenaceae</taxon>
        <taxon>Paracandidimonas</taxon>
    </lineage>
</organism>
<comment type="caution">
    <text evidence="2">The sequence shown here is derived from an EMBL/GenBank/DDBJ whole genome shotgun (WGS) entry which is preliminary data.</text>
</comment>
<dbReference type="InterPro" id="IPR021719">
    <property type="entry name" value="Prot_inh_I78"/>
</dbReference>
<dbReference type="OrthoDB" id="8724542at2"/>
<evidence type="ECO:0000313" key="2">
    <source>
        <dbReference type="EMBL" id="TCV00716.1"/>
    </source>
</evidence>
<gene>
    <name evidence="2" type="ORF">EV686_103298</name>
</gene>
<dbReference type="RefSeq" id="WP_132475567.1">
    <property type="nucleotide sequence ID" value="NZ_JBHRVM010000001.1"/>
</dbReference>
<evidence type="ECO:0000256" key="1">
    <source>
        <dbReference type="SAM" id="SignalP"/>
    </source>
</evidence>
<dbReference type="Proteomes" id="UP000294692">
    <property type="component" value="Unassembled WGS sequence"/>
</dbReference>
<proteinExistence type="predicted"/>
<feature type="signal peptide" evidence="1">
    <location>
        <begin position="1"/>
        <end position="22"/>
    </location>
</feature>
<dbReference type="PROSITE" id="PS51257">
    <property type="entry name" value="PROKAR_LIPOPROTEIN"/>
    <property type="match status" value="1"/>
</dbReference>
<dbReference type="AlphaFoldDB" id="A0A4R3V6R5"/>
<dbReference type="EMBL" id="SMBX01000003">
    <property type="protein sequence ID" value="TCV00716.1"/>
    <property type="molecule type" value="Genomic_DNA"/>
</dbReference>
<dbReference type="Gene3D" id="3.30.10.10">
    <property type="entry name" value="Trypsin Inhibitor V, subunit A"/>
    <property type="match status" value="1"/>
</dbReference>
<feature type="chain" id="PRO_5020950985" evidence="1">
    <location>
        <begin position="23"/>
        <end position="91"/>
    </location>
</feature>
<keyword evidence="3" id="KW-1185">Reference proteome</keyword>
<dbReference type="Pfam" id="PF11720">
    <property type="entry name" value="Inhibitor_I78"/>
    <property type="match status" value="1"/>
</dbReference>
<keyword evidence="1" id="KW-0732">Signal</keyword>
<evidence type="ECO:0000313" key="3">
    <source>
        <dbReference type="Proteomes" id="UP000294692"/>
    </source>
</evidence>
<sequence>MKRLLAVLPVVLLAACQSPSGSQDPEKQADTCGYSTRQTLVGLPAAEINESSLPPGTRILHPNTAATMDYRLERLNIRVNADGIVESVSCG</sequence>
<name>A0A4R3V6R5_9BURK</name>
<reference evidence="2 3" key="1">
    <citation type="submission" date="2019-03" db="EMBL/GenBank/DDBJ databases">
        <title>Genomic Encyclopedia of Type Strains, Phase IV (KMG-IV): sequencing the most valuable type-strain genomes for metagenomic binning, comparative biology and taxonomic classification.</title>
        <authorList>
            <person name="Goeker M."/>
        </authorList>
    </citation>
    <scope>NUCLEOTIDE SEQUENCE [LARGE SCALE GENOMIC DNA]</scope>
    <source>
        <strain evidence="2 3">DSM 100048</strain>
    </source>
</reference>